<dbReference type="EMBL" id="BRYB01004221">
    <property type="protein sequence ID" value="GMI27601.1"/>
    <property type="molecule type" value="Genomic_DNA"/>
</dbReference>
<dbReference type="Proteomes" id="UP001165060">
    <property type="component" value="Unassembled WGS sequence"/>
</dbReference>
<evidence type="ECO:0000313" key="4">
    <source>
        <dbReference type="EMBL" id="GMI27601.1"/>
    </source>
</evidence>
<comment type="similarity">
    <text evidence="1">Belongs to the beta-catenin family.</text>
</comment>
<keyword evidence="5" id="KW-1185">Reference proteome</keyword>
<keyword evidence="2" id="KW-0677">Repeat</keyword>
<dbReference type="InterPro" id="IPR045156">
    <property type="entry name" value="Vac8"/>
</dbReference>
<name>A0ABQ6MKL3_9STRA</name>
<dbReference type="InterPro" id="IPR011989">
    <property type="entry name" value="ARM-like"/>
</dbReference>
<evidence type="ECO:0000256" key="2">
    <source>
        <dbReference type="ARBA" id="ARBA00022737"/>
    </source>
</evidence>
<comment type="caution">
    <text evidence="4">The sequence shown here is derived from an EMBL/GenBank/DDBJ whole genome shotgun (WGS) entry which is preliminary data.</text>
</comment>
<dbReference type="InterPro" id="IPR016024">
    <property type="entry name" value="ARM-type_fold"/>
</dbReference>
<feature type="region of interest" description="Disordered" evidence="3">
    <location>
        <begin position="1"/>
        <end position="29"/>
    </location>
</feature>
<sequence>MADIEKVSEREPTDLEQLTKKLQSESEPERLAAVTELAAEADQRNVDAQVHVPMMGQEGLVAALIKISEADGEDAQAQAFMAVTRIARADANARPLLDFPGLVDSAISTTKTSTGLARQWACAALGNIAIAKENKRDMFQHENLVSALVDVLRTDTGEARVNACGALRSIAAAKENMREMFQNEILMVSSGVEGSSTIAQGS</sequence>
<protein>
    <submittedName>
        <fullName evidence="4">Uncharacterized protein</fullName>
    </submittedName>
</protein>
<evidence type="ECO:0000256" key="3">
    <source>
        <dbReference type="SAM" id="MobiDB-lite"/>
    </source>
</evidence>
<gene>
    <name evidence="4" type="ORF">TeGR_g954</name>
</gene>
<dbReference type="Gene3D" id="1.25.10.10">
    <property type="entry name" value="Leucine-rich Repeat Variant"/>
    <property type="match status" value="1"/>
</dbReference>
<dbReference type="PANTHER" id="PTHR47249">
    <property type="entry name" value="VACUOLAR PROTEIN 8"/>
    <property type="match status" value="1"/>
</dbReference>
<organism evidence="4 5">
    <name type="scientific">Tetraparma gracilis</name>
    <dbReference type="NCBI Taxonomy" id="2962635"/>
    <lineage>
        <taxon>Eukaryota</taxon>
        <taxon>Sar</taxon>
        <taxon>Stramenopiles</taxon>
        <taxon>Ochrophyta</taxon>
        <taxon>Bolidophyceae</taxon>
        <taxon>Parmales</taxon>
        <taxon>Triparmaceae</taxon>
        <taxon>Tetraparma</taxon>
    </lineage>
</organism>
<dbReference type="PANTHER" id="PTHR47249:SF1">
    <property type="entry name" value="VACUOLAR PROTEIN 8"/>
    <property type="match status" value="1"/>
</dbReference>
<proteinExistence type="inferred from homology"/>
<dbReference type="SUPFAM" id="SSF48371">
    <property type="entry name" value="ARM repeat"/>
    <property type="match status" value="1"/>
</dbReference>
<accession>A0ABQ6MKL3</accession>
<evidence type="ECO:0000256" key="1">
    <source>
        <dbReference type="ARBA" id="ARBA00005462"/>
    </source>
</evidence>
<reference evidence="4 5" key="1">
    <citation type="journal article" date="2023" name="Commun. Biol.">
        <title>Genome analysis of Parmales, the sister group of diatoms, reveals the evolutionary specialization of diatoms from phago-mixotrophs to photoautotrophs.</title>
        <authorList>
            <person name="Ban H."/>
            <person name="Sato S."/>
            <person name="Yoshikawa S."/>
            <person name="Yamada K."/>
            <person name="Nakamura Y."/>
            <person name="Ichinomiya M."/>
            <person name="Sato N."/>
            <person name="Blanc-Mathieu R."/>
            <person name="Endo H."/>
            <person name="Kuwata A."/>
            <person name="Ogata H."/>
        </authorList>
    </citation>
    <scope>NUCLEOTIDE SEQUENCE [LARGE SCALE GENOMIC DNA]</scope>
</reference>
<evidence type="ECO:0000313" key="5">
    <source>
        <dbReference type="Proteomes" id="UP001165060"/>
    </source>
</evidence>